<accession>A0A1G9YKJ6</accession>
<protein>
    <submittedName>
        <fullName evidence="3">Cephalosporin-C deacetylase</fullName>
    </submittedName>
</protein>
<dbReference type="GO" id="GO:0052689">
    <property type="term" value="F:carboxylic ester hydrolase activity"/>
    <property type="evidence" value="ECO:0007669"/>
    <property type="project" value="TreeGrafter"/>
</dbReference>
<dbReference type="Proteomes" id="UP000199671">
    <property type="component" value="Unassembled WGS sequence"/>
</dbReference>
<evidence type="ECO:0000256" key="1">
    <source>
        <dbReference type="PIRSR" id="PIRSR639069-1"/>
    </source>
</evidence>
<feature type="active site" description="Nucleophile" evidence="1">
    <location>
        <position position="187"/>
    </location>
</feature>
<name>A0A1G9YKJ6_9ACTO</name>
<feature type="active site" description="Charge relay system" evidence="1">
    <location>
        <position position="273"/>
    </location>
</feature>
<dbReference type="PANTHER" id="PTHR40111:SF1">
    <property type="entry name" value="CEPHALOSPORIN-C DEACETYLASE"/>
    <property type="match status" value="1"/>
</dbReference>
<dbReference type="Gene3D" id="3.40.50.1820">
    <property type="entry name" value="alpha/beta hydrolase"/>
    <property type="match status" value="1"/>
</dbReference>
<dbReference type="EMBL" id="FNHU01000013">
    <property type="protein sequence ID" value="SDN08995.1"/>
    <property type="molecule type" value="Genomic_DNA"/>
</dbReference>
<sequence length="335" mass="35848">MSYFDLPLPELEAYAPDLSEPEDFDAFWTRTLAENPFDPSSVTATPVTTPLLTHRVHDVTFGGYAGDPIRAWLITPAEAERPLPAVVEFLGMGGGRGMPQDHLTWAAAGYAHLVMDTRGQGSHWGSGGDTPDPHGTGPAAAGFATHGLQSPDDYLYRRLFVDAHHAVEAAATLPDVDATQISVTGVSQGGGLTIAAAGLNHRVVAAMPDVPFMCALPRALGLTDDPPYADIAGYLAVHRDEVEQAYHTLAYFDAALLGARAACPALFSTGLMDTTCPPSTVFAARNLWGQASAKPPTRPQIRVYPFNGHEGGESYQWREQVAWLAALLRDLQQSC</sequence>
<dbReference type="AlphaFoldDB" id="A0A1G9YKJ6"/>
<organism evidence="3 4">
    <name type="scientific">Actinomyces ruminicola</name>
    <dbReference type="NCBI Taxonomy" id="332524"/>
    <lineage>
        <taxon>Bacteria</taxon>
        <taxon>Bacillati</taxon>
        <taxon>Actinomycetota</taxon>
        <taxon>Actinomycetes</taxon>
        <taxon>Actinomycetales</taxon>
        <taxon>Actinomycetaceae</taxon>
        <taxon>Actinomyces</taxon>
    </lineage>
</organism>
<dbReference type="Pfam" id="PF05448">
    <property type="entry name" value="AXE1"/>
    <property type="match status" value="1"/>
</dbReference>
<dbReference type="InterPro" id="IPR008391">
    <property type="entry name" value="AXE1_dom"/>
</dbReference>
<dbReference type="GO" id="GO:0005976">
    <property type="term" value="P:polysaccharide metabolic process"/>
    <property type="evidence" value="ECO:0007669"/>
    <property type="project" value="TreeGrafter"/>
</dbReference>
<evidence type="ECO:0000259" key="2">
    <source>
        <dbReference type="Pfam" id="PF05448"/>
    </source>
</evidence>
<dbReference type="InterPro" id="IPR029058">
    <property type="entry name" value="AB_hydrolase_fold"/>
</dbReference>
<feature type="active site" description="Charge relay system" evidence="1">
    <location>
        <position position="309"/>
    </location>
</feature>
<reference evidence="3 4" key="1">
    <citation type="submission" date="2016-10" db="EMBL/GenBank/DDBJ databases">
        <authorList>
            <person name="de Groot N.N."/>
        </authorList>
    </citation>
    <scope>NUCLEOTIDE SEQUENCE [LARGE SCALE GENOMIC DNA]</scope>
    <source>
        <strain evidence="3 4">KPR-7B</strain>
    </source>
</reference>
<proteinExistence type="predicted"/>
<dbReference type="InterPro" id="IPR039069">
    <property type="entry name" value="CE7"/>
</dbReference>
<gene>
    <name evidence="3" type="ORF">SAMN04487766_11316</name>
</gene>
<dbReference type="SUPFAM" id="SSF53474">
    <property type="entry name" value="alpha/beta-Hydrolases"/>
    <property type="match status" value="1"/>
</dbReference>
<dbReference type="PANTHER" id="PTHR40111">
    <property type="entry name" value="CEPHALOSPORIN-C DEACETYLASE"/>
    <property type="match status" value="1"/>
</dbReference>
<evidence type="ECO:0000313" key="3">
    <source>
        <dbReference type="EMBL" id="SDN08995.1"/>
    </source>
</evidence>
<dbReference type="RefSeq" id="WP_092611849.1">
    <property type="nucleotide sequence ID" value="NZ_FNHU01000013.1"/>
</dbReference>
<dbReference type="OrthoDB" id="9770528at2"/>
<feature type="domain" description="Acetyl xylan esterase" evidence="2">
    <location>
        <begin position="1"/>
        <end position="325"/>
    </location>
</feature>
<evidence type="ECO:0000313" key="4">
    <source>
        <dbReference type="Proteomes" id="UP000199671"/>
    </source>
</evidence>